<gene>
    <name evidence="2" type="ORF">pipiens_008495</name>
</gene>
<dbReference type="Proteomes" id="UP001562425">
    <property type="component" value="Unassembled WGS sequence"/>
</dbReference>
<reference evidence="2 3" key="1">
    <citation type="submission" date="2024-05" db="EMBL/GenBank/DDBJ databases">
        <title>Culex pipiens pipiens assembly and annotation.</title>
        <authorList>
            <person name="Alout H."/>
            <person name="Durand T."/>
        </authorList>
    </citation>
    <scope>NUCLEOTIDE SEQUENCE [LARGE SCALE GENOMIC DNA]</scope>
    <source>
        <strain evidence="2">HA-2024</strain>
        <tissue evidence="2">Whole body</tissue>
    </source>
</reference>
<feature type="region of interest" description="Disordered" evidence="1">
    <location>
        <begin position="351"/>
        <end position="370"/>
    </location>
</feature>
<keyword evidence="3" id="KW-1185">Reference proteome</keyword>
<evidence type="ECO:0000256" key="1">
    <source>
        <dbReference type="SAM" id="MobiDB-lite"/>
    </source>
</evidence>
<dbReference type="AlphaFoldDB" id="A0ABD1DJC1"/>
<comment type="caution">
    <text evidence="2">The sequence shown here is derived from an EMBL/GenBank/DDBJ whole genome shotgun (WGS) entry which is preliminary data.</text>
</comment>
<feature type="region of interest" description="Disordered" evidence="1">
    <location>
        <begin position="168"/>
        <end position="190"/>
    </location>
</feature>
<evidence type="ECO:0000313" key="2">
    <source>
        <dbReference type="EMBL" id="KAL1399067.1"/>
    </source>
</evidence>
<dbReference type="EMBL" id="JBEHCU010005666">
    <property type="protein sequence ID" value="KAL1399067.1"/>
    <property type="molecule type" value="Genomic_DNA"/>
</dbReference>
<organism evidence="2 3">
    <name type="scientific">Culex pipiens pipiens</name>
    <name type="common">Northern house mosquito</name>
    <dbReference type="NCBI Taxonomy" id="38569"/>
    <lineage>
        <taxon>Eukaryota</taxon>
        <taxon>Metazoa</taxon>
        <taxon>Ecdysozoa</taxon>
        <taxon>Arthropoda</taxon>
        <taxon>Hexapoda</taxon>
        <taxon>Insecta</taxon>
        <taxon>Pterygota</taxon>
        <taxon>Neoptera</taxon>
        <taxon>Endopterygota</taxon>
        <taxon>Diptera</taxon>
        <taxon>Nematocera</taxon>
        <taxon>Culicoidea</taxon>
        <taxon>Culicidae</taxon>
        <taxon>Culicinae</taxon>
        <taxon>Culicini</taxon>
        <taxon>Culex</taxon>
        <taxon>Culex</taxon>
    </lineage>
</organism>
<protein>
    <submittedName>
        <fullName evidence="2">Uncharacterized protein</fullName>
    </submittedName>
</protein>
<sequence>MCPTSTDSDSEQGSLEDFLEQCLAPCCWEIWKTTKTAKNLESISNELIRVDEQEDQLKKQIMDPLVLTRAVRSCFRSKRANCTLTARSLAPRGVWLQSQRDVNLERQYAPGLSPRHADQHEFRVSDLDVTINNLTINFCLQESIGKQLAAFHCSFSSPAERSDVFVRNESLRSRRPPPAKIGKRAPSPRSQRGIIVTPRVEYKSERSSLPIFVRPPELDTCCQTDLFLYIAPSSQYRDHQGCQVADRILGSVSYSLRVELKYGCVLPDGPATTPRTSVTLTTCLSLMLFAGSIRYVPENIICIEIVPHELLGINFLDRTLVCVRNRPESCCGQFRLQRTYNNNWTMAQSAAENGSRLNRPSGSWQTANRK</sequence>
<name>A0ABD1DJC1_CULPP</name>
<feature type="compositionally biased region" description="Basic residues" evidence="1">
    <location>
        <begin position="173"/>
        <end position="183"/>
    </location>
</feature>
<evidence type="ECO:0000313" key="3">
    <source>
        <dbReference type="Proteomes" id="UP001562425"/>
    </source>
</evidence>
<proteinExistence type="predicted"/>
<accession>A0ABD1DJC1</accession>